<organism evidence="4 5">
    <name type="scientific">Amniculicola lignicola CBS 123094</name>
    <dbReference type="NCBI Taxonomy" id="1392246"/>
    <lineage>
        <taxon>Eukaryota</taxon>
        <taxon>Fungi</taxon>
        <taxon>Dikarya</taxon>
        <taxon>Ascomycota</taxon>
        <taxon>Pezizomycotina</taxon>
        <taxon>Dothideomycetes</taxon>
        <taxon>Pleosporomycetidae</taxon>
        <taxon>Pleosporales</taxon>
        <taxon>Amniculicolaceae</taxon>
        <taxon>Amniculicola</taxon>
    </lineage>
</organism>
<gene>
    <name evidence="4" type="ORF">P154DRAFT_188484</name>
</gene>
<feature type="region of interest" description="Disordered" evidence="1">
    <location>
        <begin position="167"/>
        <end position="215"/>
    </location>
</feature>
<evidence type="ECO:0000256" key="2">
    <source>
        <dbReference type="SAM" id="Phobius"/>
    </source>
</evidence>
<feature type="region of interest" description="Disordered" evidence="1">
    <location>
        <begin position="117"/>
        <end position="153"/>
    </location>
</feature>
<accession>A0A6A5WKY8</accession>
<dbReference type="EMBL" id="ML977586">
    <property type="protein sequence ID" value="KAF2000811.1"/>
    <property type="molecule type" value="Genomic_DNA"/>
</dbReference>
<sequence length="241" mass="23791">MRSVTRTIMIALVASSMAAATDAISLSDFTPRLLNLPRSCQDVYTEQVDGCQAGDFSTANNNRCSASCVTGLLKISQEIGVACAFVDVPDNSIIGVFLAGAGIPALCPGVTVTTIAPSSTQAQSTPARSSTEASTTSEAPSSSTSTAAPSSASGAISVDTSFATSATGAAPSAPVQSAASTGSSSSARPRATGNSQKSNKDSGGGSPFDVQATGGSPSLRTLGSAAMATMIATAVVFSVLF</sequence>
<dbReference type="AlphaFoldDB" id="A0A6A5WKY8"/>
<keyword evidence="2" id="KW-0812">Transmembrane</keyword>
<feature type="transmembrane region" description="Helical" evidence="2">
    <location>
        <begin position="222"/>
        <end position="240"/>
    </location>
</feature>
<keyword evidence="2" id="KW-1133">Transmembrane helix</keyword>
<feature type="chain" id="PRO_5025565467" description="Extracellular membrane protein CFEM domain-containing protein" evidence="3">
    <location>
        <begin position="24"/>
        <end position="241"/>
    </location>
</feature>
<keyword evidence="2" id="KW-0472">Membrane</keyword>
<proteinExistence type="predicted"/>
<feature type="signal peptide" evidence="3">
    <location>
        <begin position="1"/>
        <end position="23"/>
    </location>
</feature>
<keyword evidence="5" id="KW-1185">Reference proteome</keyword>
<keyword evidence="3" id="KW-0732">Signal</keyword>
<dbReference type="Proteomes" id="UP000799779">
    <property type="component" value="Unassembled WGS sequence"/>
</dbReference>
<name>A0A6A5WKY8_9PLEO</name>
<evidence type="ECO:0000313" key="5">
    <source>
        <dbReference type="Proteomes" id="UP000799779"/>
    </source>
</evidence>
<feature type="compositionally biased region" description="Low complexity" evidence="1">
    <location>
        <begin position="124"/>
        <end position="153"/>
    </location>
</feature>
<dbReference type="OrthoDB" id="5427833at2759"/>
<evidence type="ECO:0000256" key="3">
    <source>
        <dbReference type="SAM" id="SignalP"/>
    </source>
</evidence>
<reference evidence="4" key="1">
    <citation type="journal article" date="2020" name="Stud. Mycol.">
        <title>101 Dothideomycetes genomes: a test case for predicting lifestyles and emergence of pathogens.</title>
        <authorList>
            <person name="Haridas S."/>
            <person name="Albert R."/>
            <person name="Binder M."/>
            <person name="Bloem J."/>
            <person name="Labutti K."/>
            <person name="Salamov A."/>
            <person name="Andreopoulos B."/>
            <person name="Baker S."/>
            <person name="Barry K."/>
            <person name="Bills G."/>
            <person name="Bluhm B."/>
            <person name="Cannon C."/>
            <person name="Castanera R."/>
            <person name="Culley D."/>
            <person name="Daum C."/>
            <person name="Ezra D."/>
            <person name="Gonzalez J."/>
            <person name="Henrissat B."/>
            <person name="Kuo A."/>
            <person name="Liang C."/>
            <person name="Lipzen A."/>
            <person name="Lutzoni F."/>
            <person name="Magnuson J."/>
            <person name="Mondo S."/>
            <person name="Nolan M."/>
            <person name="Ohm R."/>
            <person name="Pangilinan J."/>
            <person name="Park H.-J."/>
            <person name="Ramirez L."/>
            <person name="Alfaro M."/>
            <person name="Sun H."/>
            <person name="Tritt A."/>
            <person name="Yoshinaga Y."/>
            <person name="Zwiers L.-H."/>
            <person name="Turgeon B."/>
            <person name="Goodwin S."/>
            <person name="Spatafora J."/>
            <person name="Crous P."/>
            <person name="Grigoriev I."/>
        </authorList>
    </citation>
    <scope>NUCLEOTIDE SEQUENCE</scope>
    <source>
        <strain evidence="4">CBS 123094</strain>
    </source>
</reference>
<evidence type="ECO:0000313" key="4">
    <source>
        <dbReference type="EMBL" id="KAF2000811.1"/>
    </source>
</evidence>
<protein>
    <recommendedName>
        <fullName evidence="6">Extracellular membrane protein CFEM domain-containing protein</fullName>
    </recommendedName>
</protein>
<evidence type="ECO:0000256" key="1">
    <source>
        <dbReference type="SAM" id="MobiDB-lite"/>
    </source>
</evidence>
<evidence type="ECO:0008006" key="6">
    <source>
        <dbReference type="Google" id="ProtNLM"/>
    </source>
</evidence>
<feature type="compositionally biased region" description="Low complexity" evidence="1">
    <location>
        <begin position="167"/>
        <end position="193"/>
    </location>
</feature>